<dbReference type="Proteomes" id="UP001648503">
    <property type="component" value="Unassembled WGS sequence"/>
</dbReference>
<dbReference type="SUPFAM" id="SSF50044">
    <property type="entry name" value="SH3-domain"/>
    <property type="match status" value="1"/>
</dbReference>
<evidence type="ECO:0000256" key="3">
    <source>
        <dbReference type="SAM" id="MobiDB-lite"/>
    </source>
</evidence>
<reference evidence="6 7" key="1">
    <citation type="submission" date="2021-02" db="EMBL/GenBank/DDBJ databases">
        <title>Variation within the Batrachochytrium salamandrivorans European outbreak.</title>
        <authorList>
            <person name="Kelly M."/>
            <person name="Pasmans F."/>
            <person name="Shea T.P."/>
            <person name="Munoz J.F."/>
            <person name="Carranza S."/>
            <person name="Cuomo C.A."/>
            <person name="Martel A."/>
        </authorList>
    </citation>
    <scope>NUCLEOTIDE SEQUENCE [LARGE SCALE GENOMIC DNA]</scope>
    <source>
        <strain evidence="6 7">AMFP18/2</strain>
    </source>
</reference>
<keyword evidence="4" id="KW-0812">Transmembrane</keyword>
<dbReference type="Gene3D" id="2.30.30.40">
    <property type="entry name" value="SH3 Domains"/>
    <property type="match status" value="1"/>
</dbReference>
<dbReference type="EMBL" id="JAFCIX010000102">
    <property type="protein sequence ID" value="KAH6598533.1"/>
    <property type="molecule type" value="Genomic_DNA"/>
</dbReference>
<evidence type="ECO:0000259" key="5">
    <source>
        <dbReference type="PROSITE" id="PS50002"/>
    </source>
</evidence>
<evidence type="ECO:0000256" key="1">
    <source>
        <dbReference type="ARBA" id="ARBA00022443"/>
    </source>
</evidence>
<keyword evidence="4" id="KW-0472">Membrane</keyword>
<keyword evidence="4" id="KW-1133">Transmembrane helix</keyword>
<protein>
    <recommendedName>
        <fullName evidence="5">SH3 domain-containing protein</fullName>
    </recommendedName>
</protein>
<feature type="region of interest" description="Disordered" evidence="3">
    <location>
        <begin position="140"/>
        <end position="193"/>
    </location>
</feature>
<evidence type="ECO:0000313" key="7">
    <source>
        <dbReference type="Proteomes" id="UP001648503"/>
    </source>
</evidence>
<evidence type="ECO:0000256" key="2">
    <source>
        <dbReference type="PROSITE-ProRule" id="PRU00192"/>
    </source>
</evidence>
<feature type="transmembrane region" description="Helical" evidence="4">
    <location>
        <begin position="202"/>
        <end position="227"/>
    </location>
</feature>
<feature type="compositionally biased region" description="Low complexity" evidence="3">
    <location>
        <begin position="145"/>
        <end position="193"/>
    </location>
</feature>
<organism evidence="6 7">
    <name type="scientific">Batrachochytrium salamandrivorans</name>
    <dbReference type="NCBI Taxonomy" id="1357716"/>
    <lineage>
        <taxon>Eukaryota</taxon>
        <taxon>Fungi</taxon>
        <taxon>Fungi incertae sedis</taxon>
        <taxon>Chytridiomycota</taxon>
        <taxon>Chytridiomycota incertae sedis</taxon>
        <taxon>Chytridiomycetes</taxon>
        <taxon>Rhizophydiales</taxon>
        <taxon>Rhizophydiales incertae sedis</taxon>
        <taxon>Batrachochytrium</taxon>
    </lineage>
</organism>
<gene>
    <name evidence="6" type="ORF">BASA50_003572</name>
</gene>
<dbReference type="SMART" id="SM00326">
    <property type="entry name" value="SH3"/>
    <property type="match status" value="1"/>
</dbReference>
<accession>A0ABQ8FHU2</accession>
<evidence type="ECO:0000256" key="4">
    <source>
        <dbReference type="SAM" id="Phobius"/>
    </source>
</evidence>
<dbReference type="Pfam" id="PF14604">
    <property type="entry name" value="SH3_9"/>
    <property type="match status" value="1"/>
</dbReference>
<sequence>MTTTAKAVATIATTSASFSSSAATLAKLLLSPTRHTQTRAIQRARHLKTRSNLASSSILVAGVTAVTVILTVLLIPTTAAQNLGRPCSPTVDHFTCEGTNFLVCDSIAATWQSQNICASGPCTADPTFGSHCYDNSLPGGSNAPASSRTSSRTSSSATSRTSAGQSAPTSSNTSSTGSGNNQPGGTSSSSFTSSSPGGLSNAVVIGISVGVSLLVLLLVMCIAIYVLSQRLSHGKEKDNANVNMSSGRRNYAGNALLVDRAAGAAISDTSAPDVGTILEKKFVVTTDYEPSASDELRLRVGDSIVLDLLFNDGWAKGKNETTRQEGILPVACITQVN</sequence>
<feature type="transmembrane region" description="Helical" evidence="4">
    <location>
        <begin position="51"/>
        <end position="75"/>
    </location>
</feature>
<dbReference type="InterPro" id="IPR036028">
    <property type="entry name" value="SH3-like_dom_sf"/>
</dbReference>
<keyword evidence="7" id="KW-1185">Reference proteome</keyword>
<feature type="domain" description="SH3" evidence="5">
    <location>
        <begin position="277"/>
        <end position="337"/>
    </location>
</feature>
<dbReference type="InterPro" id="IPR001452">
    <property type="entry name" value="SH3_domain"/>
</dbReference>
<name>A0ABQ8FHU2_9FUNG</name>
<comment type="caution">
    <text evidence="6">The sequence shown here is derived from an EMBL/GenBank/DDBJ whole genome shotgun (WGS) entry which is preliminary data.</text>
</comment>
<dbReference type="PROSITE" id="PS50002">
    <property type="entry name" value="SH3"/>
    <property type="match status" value="1"/>
</dbReference>
<keyword evidence="1 2" id="KW-0728">SH3 domain</keyword>
<evidence type="ECO:0000313" key="6">
    <source>
        <dbReference type="EMBL" id="KAH6598533.1"/>
    </source>
</evidence>
<proteinExistence type="predicted"/>